<name>A0A8B6C5U5_MYTGA</name>
<dbReference type="InterPro" id="IPR024810">
    <property type="entry name" value="MAB21L/cGLR"/>
</dbReference>
<evidence type="ECO:0000313" key="2">
    <source>
        <dbReference type="EMBL" id="VDH99863.1"/>
    </source>
</evidence>
<dbReference type="OrthoDB" id="6120860at2759"/>
<reference evidence="2" key="1">
    <citation type="submission" date="2018-11" db="EMBL/GenBank/DDBJ databases">
        <authorList>
            <person name="Alioto T."/>
            <person name="Alioto T."/>
        </authorList>
    </citation>
    <scope>NUCLEOTIDE SEQUENCE</scope>
</reference>
<dbReference type="PANTHER" id="PTHR10656:SF69">
    <property type="entry name" value="MAB-21-LIKE HHH_H2TH-LIKE DOMAIN-CONTAINING PROTEIN"/>
    <property type="match status" value="1"/>
</dbReference>
<comment type="caution">
    <text evidence="2">The sequence shown here is derived from an EMBL/GenBank/DDBJ whole genome shotgun (WGS) entry which is preliminary data.</text>
</comment>
<dbReference type="AlphaFoldDB" id="A0A8B6C5U5"/>
<protein>
    <recommendedName>
        <fullName evidence="1">Mab-21-like HhH/H2TH-like domain-containing protein</fullName>
    </recommendedName>
</protein>
<dbReference type="PANTHER" id="PTHR10656">
    <property type="entry name" value="CELL FATE DETERMINING PROTEIN MAB21-RELATED"/>
    <property type="match status" value="1"/>
</dbReference>
<dbReference type="InterPro" id="IPR043519">
    <property type="entry name" value="NT_sf"/>
</dbReference>
<evidence type="ECO:0000259" key="1">
    <source>
        <dbReference type="Pfam" id="PF20266"/>
    </source>
</evidence>
<gene>
    <name evidence="2" type="ORF">MGAL_10B035033</name>
</gene>
<organism evidence="2 3">
    <name type="scientific">Mytilus galloprovincialis</name>
    <name type="common">Mediterranean mussel</name>
    <dbReference type="NCBI Taxonomy" id="29158"/>
    <lineage>
        <taxon>Eukaryota</taxon>
        <taxon>Metazoa</taxon>
        <taxon>Spiralia</taxon>
        <taxon>Lophotrochozoa</taxon>
        <taxon>Mollusca</taxon>
        <taxon>Bivalvia</taxon>
        <taxon>Autobranchia</taxon>
        <taxon>Pteriomorphia</taxon>
        <taxon>Mytilida</taxon>
        <taxon>Mytiloidea</taxon>
        <taxon>Mytilidae</taxon>
        <taxon>Mytilinae</taxon>
        <taxon>Mytilus</taxon>
    </lineage>
</organism>
<proteinExistence type="predicted"/>
<dbReference type="InterPro" id="IPR046906">
    <property type="entry name" value="Mab-21_HhH/H2TH-like"/>
</dbReference>
<dbReference type="EMBL" id="UYJE01001184">
    <property type="protein sequence ID" value="VDH99863.1"/>
    <property type="molecule type" value="Genomic_DNA"/>
</dbReference>
<evidence type="ECO:0000313" key="3">
    <source>
        <dbReference type="Proteomes" id="UP000596742"/>
    </source>
</evidence>
<sequence>MEFSSETQEANFSIELFEFLCKIIGSEKDIRARRIFFKVLDHALQYSPEWRVVTSGSKVEGLDLPGSDLDIMYVNQMDAVYNTQSEIPSGLPYGLYLDFQNTIPGYVNIQLQVNNSNMIQHKHACSKNSKLLTNVHYEQLIQKVLIPDWRSDILGPFWMSHDSCPSTICGSYHFLSSYRCHSWPIIAAKWITRCRKYQWPSTELIEDIVRENVLLAPIGSKFDDEKDNSYEWKISFEIAEEMLVYSFNHTQLLCYALLKYTLKDEIHKKIQGLMCSYFMKTVLFWMIEESQISEWQPHGLVECFSKCIKRLLYFVQHNVLPNYFIPHNNLIEGMTDYQKKLLLSVLLNVFTNENNSLRQIQSLSSFFCHCEAPFELSRTKHSNLDSIIYPLLHYMHGIGYGGNNTIFQPIYCILSHGECKFSKQIFFIWFSKLCATLGRHYSWIIRKDINKRKLKKYKHNKMFYLNYKKCLWYTVLGTFSDSYTGWLLLAEFFFQGKQFEKTLKVIQLCPLKSSTDDQIITPDIKPHPKSKILEKNGLSFVQRYKLSCSDLFYLTPEAKPHLTIYQGDIQIPHLKEEMVMIYPQIQMLYRLIQCHYYLGNNSEKWKALRLLNAYTLQCTRPHEYMNSSIYLAEAMDFVETMPGFLLTDFFHHCSKLPVMYKGYVMKKIKSRVKVVQKTAGKMLKPLFEEKTLQHERDSIPPILKKRFKLCC</sequence>
<dbReference type="SUPFAM" id="SSF81301">
    <property type="entry name" value="Nucleotidyltransferase"/>
    <property type="match status" value="1"/>
</dbReference>
<accession>A0A8B6C5U5</accession>
<dbReference type="Proteomes" id="UP000596742">
    <property type="component" value="Unassembled WGS sequence"/>
</dbReference>
<dbReference type="SMART" id="SM01265">
    <property type="entry name" value="Mab-21"/>
    <property type="match status" value="1"/>
</dbReference>
<feature type="domain" description="Mab-21-like HhH/H2TH-like" evidence="1">
    <location>
        <begin position="254"/>
        <end position="341"/>
    </location>
</feature>
<dbReference type="Gene3D" id="1.10.1410.40">
    <property type="match status" value="1"/>
</dbReference>
<dbReference type="Pfam" id="PF20266">
    <property type="entry name" value="Mab-21_C"/>
    <property type="match status" value="1"/>
</dbReference>
<keyword evidence="3" id="KW-1185">Reference proteome</keyword>